<reference evidence="2 3" key="1">
    <citation type="submission" date="2014-11" db="EMBL/GenBank/DDBJ databases">
        <title>Genome sequence and analysis of novel Kurthia sp.</title>
        <authorList>
            <person name="Lawson J.N."/>
            <person name="Gonzalez J.E."/>
            <person name="Rinauldi L."/>
            <person name="Xuan Z."/>
            <person name="Firman A."/>
            <person name="Shaddox L."/>
            <person name="Trudeau A."/>
            <person name="Shah S."/>
            <person name="Reiman D."/>
        </authorList>
    </citation>
    <scope>NUCLEOTIDE SEQUENCE [LARGE SCALE GENOMIC DNA]</scope>
    <source>
        <strain evidence="2 3">3B1D</strain>
    </source>
</reference>
<evidence type="ECO:0000313" key="3">
    <source>
        <dbReference type="Proteomes" id="UP000288623"/>
    </source>
</evidence>
<dbReference type="Pfam" id="PF12697">
    <property type="entry name" value="Abhydrolase_6"/>
    <property type="match status" value="1"/>
</dbReference>
<organism evidence="2 3">
    <name type="scientific">Candidatus Kurthia intestinigallinarum</name>
    <dbReference type="NCBI Taxonomy" id="1562256"/>
    <lineage>
        <taxon>Bacteria</taxon>
        <taxon>Bacillati</taxon>
        <taxon>Bacillota</taxon>
        <taxon>Bacilli</taxon>
        <taxon>Bacillales</taxon>
        <taxon>Caryophanaceae</taxon>
        <taxon>Kurthia</taxon>
    </lineage>
</organism>
<dbReference type="AlphaFoldDB" id="A0A433RQG2"/>
<protein>
    <recommendedName>
        <fullName evidence="1">AB hydrolase-1 domain-containing protein</fullName>
    </recommendedName>
</protein>
<accession>A0A433RQG2</accession>
<feature type="domain" description="AB hydrolase-1" evidence="1">
    <location>
        <begin position="4"/>
        <end position="233"/>
    </location>
</feature>
<dbReference type="Gene3D" id="3.40.50.1820">
    <property type="entry name" value="alpha/beta hydrolase"/>
    <property type="match status" value="1"/>
</dbReference>
<dbReference type="PANTHER" id="PTHR43798:SF33">
    <property type="entry name" value="HYDROLASE, PUTATIVE (AFU_ORTHOLOGUE AFUA_2G14860)-RELATED"/>
    <property type="match status" value="1"/>
</dbReference>
<name>A0A433RQG2_9BACL</name>
<dbReference type="RefSeq" id="WP_126991825.1">
    <property type="nucleotide sequence ID" value="NZ_JTFC01000042.1"/>
</dbReference>
<evidence type="ECO:0000259" key="1">
    <source>
        <dbReference type="Pfam" id="PF12697"/>
    </source>
</evidence>
<dbReference type="Proteomes" id="UP000288623">
    <property type="component" value="Unassembled WGS sequence"/>
</dbReference>
<dbReference type="GO" id="GO:0016020">
    <property type="term" value="C:membrane"/>
    <property type="evidence" value="ECO:0007669"/>
    <property type="project" value="TreeGrafter"/>
</dbReference>
<evidence type="ECO:0000313" key="2">
    <source>
        <dbReference type="EMBL" id="RUS52488.1"/>
    </source>
</evidence>
<dbReference type="OrthoDB" id="9775557at2"/>
<sequence length="241" mass="27384">MKWVCLHGLGGTKHYFKELQQLLPNEDIEAYDLPGHGEEEALADFTMEELVAWLHHKVTEPVMLVGHSLGAIICLAYAQRFPKNVAHLVLLDGGYLQSADFGVSLEQEIEGARQFIAQMQFPTFEAAVEAEKEEALRWNDVLEEAVFQRFHHTDGHVQLKVSEKTAVAYTKISYQFKLPALMQPITLFIATQPIEAEQVRQKAMQRFMTTLLQTNCIRVDTGHDVLTENPFDIANQLGEYK</sequence>
<dbReference type="PANTHER" id="PTHR43798">
    <property type="entry name" value="MONOACYLGLYCEROL LIPASE"/>
    <property type="match status" value="1"/>
</dbReference>
<gene>
    <name evidence="2" type="ORF">QI30_17160</name>
</gene>
<keyword evidence="3" id="KW-1185">Reference proteome</keyword>
<comment type="caution">
    <text evidence="2">The sequence shown here is derived from an EMBL/GenBank/DDBJ whole genome shotgun (WGS) entry which is preliminary data.</text>
</comment>
<dbReference type="InterPro" id="IPR029058">
    <property type="entry name" value="AB_hydrolase_fold"/>
</dbReference>
<dbReference type="SUPFAM" id="SSF53474">
    <property type="entry name" value="alpha/beta-Hydrolases"/>
    <property type="match status" value="1"/>
</dbReference>
<dbReference type="InterPro" id="IPR050266">
    <property type="entry name" value="AB_hydrolase_sf"/>
</dbReference>
<proteinExistence type="predicted"/>
<dbReference type="EMBL" id="JTFC01000042">
    <property type="protein sequence ID" value="RUS52488.1"/>
    <property type="molecule type" value="Genomic_DNA"/>
</dbReference>
<dbReference type="InterPro" id="IPR000073">
    <property type="entry name" value="AB_hydrolase_1"/>
</dbReference>